<reference evidence="1 2" key="1">
    <citation type="submission" date="2015-01" db="EMBL/GenBank/DDBJ databases">
        <title>Genome sequence of bacillus megaterium Q3.</title>
        <authorList>
            <person name="Wang Y."/>
            <person name="Luo K."/>
            <person name="Bai L."/>
            <person name="Luo F."/>
        </authorList>
    </citation>
    <scope>NUCLEOTIDE SEQUENCE [LARGE SCALE GENOMIC DNA]</scope>
    <source>
        <strain evidence="1 2">Q3</strain>
    </source>
</reference>
<sequence length="150" mass="17693">MKTTNSEELGDQWYGVKVLYKHLIVGKPNTEKIDENYEEHQIFEESILLIKAPSFDQAYEIAEKKAKECEESYTNVYDQTVHFQLIESLDAFLLCEEEELPNGSEVYSRFLHVPKKESLANVLSRYYPEVTEDETELIRKSFILRNRDFN</sequence>
<name>A0A806TK49_PRIMG</name>
<organism evidence="1 2">
    <name type="scientific">Priestia megaterium Q3</name>
    <dbReference type="NCBI Taxonomy" id="1452722"/>
    <lineage>
        <taxon>Bacteria</taxon>
        <taxon>Bacillati</taxon>
        <taxon>Bacillota</taxon>
        <taxon>Bacilli</taxon>
        <taxon>Bacillales</taxon>
        <taxon>Bacillaceae</taxon>
        <taxon>Priestia</taxon>
    </lineage>
</organism>
<dbReference type="AlphaFoldDB" id="A0A806TK49"/>
<dbReference type="Proteomes" id="UP000036410">
    <property type="component" value="Chromosome"/>
</dbReference>
<gene>
    <name evidence="1" type="ORF">AS52_03820</name>
</gene>
<dbReference type="RefSeq" id="WP_049165967.1">
    <property type="nucleotide sequence ID" value="NZ_CP010586.1"/>
</dbReference>
<proteinExistence type="predicted"/>
<dbReference type="Pfam" id="PF14119">
    <property type="entry name" value="DUF4288"/>
    <property type="match status" value="1"/>
</dbReference>
<protein>
    <recommendedName>
        <fullName evidence="3">DUF4288 domain-containing protein</fullName>
    </recommendedName>
</protein>
<evidence type="ECO:0000313" key="1">
    <source>
        <dbReference type="EMBL" id="AKP78781.1"/>
    </source>
</evidence>
<accession>A0A806TK49</accession>
<evidence type="ECO:0008006" key="3">
    <source>
        <dbReference type="Google" id="ProtNLM"/>
    </source>
</evidence>
<evidence type="ECO:0000313" key="2">
    <source>
        <dbReference type="Proteomes" id="UP000036410"/>
    </source>
</evidence>
<dbReference type="EMBL" id="CP010586">
    <property type="protein sequence ID" value="AKP78781.1"/>
    <property type="molecule type" value="Genomic_DNA"/>
</dbReference>
<dbReference type="InterPro" id="IPR025630">
    <property type="entry name" value="DUF4288"/>
</dbReference>